<keyword evidence="2" id="KW-0812">Transmembrane</keyword>
<evidence type="ECO:0000313" key="5">
    <source>
        <dbReference type="Proteomes" id="UP000298663"/>
    </source>
</evidence>
<evidence type="ECO:0000256" key="3">
    <source>
        <dbReference type="SAM" id="SignalP"/>
    </source>
</evidence>
<evidence type="ECO:0000313" key="4">
    <source>
        <dbReference type="EMBL" id="TKR89282.1"/>
    </source>
</evidence>
<name>A0A4U5P079_STECR</name>
<reference evidence="4 5" key="1">
    <citation type="journal article" date="2015" name="Genome Biol.">
        <title>Comparative genomics of Steinernema reveals deeply conserved gene regulatory networks.</title>
        <authorList>
            <person name="Dillman A.R."/>
            <person name="Macchietto M."/>
            <person name="Porter C.F."/>
            <person name="Rogers A."/>
            <person name="Williams B."/>
            <person name="Antoshechkin I."/>
            <person name="Lee M.M."/>
            <person name="Goodwin Z."/>
            <person name="Lu X."/>
            <person name="Lewis E.E."/>
            <person name="Goodrich-Blair H."/>
            <person name="Stock S.P."/>
            <person name="Adams B.J."/>
            <person name="Sternberg P.W."/>
            <person name="Mortazavi A."/>
        </authorList>
    </citation>
    <scope>NUCLEOTIDE SEQUENCE [LARGE SCALE GENOMIC DNA]</scope>
    <source>
        <strain evidence="4 5">ALL</strain>
    </source>
</reference>
<evidence type="ECO:0008006" key="6">
    <source>
        <dbReference type="Google" id="ProtNLM"/>
    </source>
</evidence>
<keyword evidence="2" id="KW-0472">Membrane</keyword>
<dbReference type="EMBL" id="AZBU02000003">
    <property type="protein sequence ID" value="TKR89282.1"/>
    <property type="molecule type" value="Genomic_DNA"/>
</dbReference>
<accession>A0A4U5P079</accession>
<protein>
    <recommendedName>
        <fullName evidence="6">Activin types I and II receptor domain-containing protein</fullName>
    </recommendedName>
</protein>
<evidence type="ECO:0000256" key="2">
    <source>
        <dbReference type="SAM" id="Phobius"/>
    </source>
</evidence>
<feature type="compositionally biased region" description="Basic and acidic residues" evidence="1">
    <location>
        <begin position="124"/>
        <end position="139"/>
    </location>
</feature>
<keyword evidence="5" id="KW-1185">Reference proteome</keyword>
<feature type="region of interest" description="Disordered" evidence="1">
    <location>
        <begin position="120"/>
        <end position="148"/>
    </location>
</feature>
<organism evidence="4 5">
    <name type="scientific">Steinernema carpocapsae</name>
    <name type="common">Entomopathogenic nematode</name>
    <dbReference type="NCBI Taxonomy" id="34508"/>
    <lineage>
        <taxon>Eukaryota</taxon>
        <taxon>Metazoa</taxon>
        <taxon>Ecdysozoa</taxon>
        <taxon>Nematoda</taxon>
        <taxon>Chromadorea</taxon>
        <taxon>Rhabditida</taxon>
        <taxon>Tylenchina</taxon>
        <taxon>Panagrolaimomorpha</taxon>
        <taxon>Strongyloidoidea</taxon>
        <taxon>Steinernematidae</taxon>
        <taxon>Steinernema</taxon>
    </lineage>
</organism>
<feature type="region of interest" description="Disordered" evidence="1">
    <location>
        <begin position="238"/>
        <end position="270"/>
    </location>
</feature>
<reference evidence="4 5" key="2">
    <citation type="journal article" date="2019" name="G3 (Bethesda)">
        <title>Hybrid Assembly of the Genome of the Entomopathogenic Nematode Steinernema carpocapsae Identifies the X-Chromosome.</title>
        <authorList>
            <person name="Serra L."/>
            <person name="Macchietto M."/>
            <person name="Macias-Munoz A."/>
            <person name="McGill C.J."/>
            <person name="Rodriguez I.M."/>
            <person name="Rodriguez B."/>
            <person name="Murad R."/>
            <person name="Mortazavi A."/>
        </authorList>
    </citation>
    <scope>NUCLEOTIDE SEQUENCE [LARGE SCALE GENOMIC DNA]</scope>
    <source>
        <strain evidence="4 5">ALL</strain>
    </source>
</reference>
<feature type="transmembrane region" description="Helical" evidence="2">
    <location>
        <begin position="189"/>
        <end position="213"/>
    </location>
</feature>
<feature type="signal peptide" evidence="3">
    <location>
        <begin position="1"/>
        <end position="21"/>
    </location>
</feature>
<dbReference type="Proteomes" id="UP000298663">
    <property type="component" value="Unassembled WGS sequence"/>
</dbReference>
<dbReference type="OrthoDB" id="10622533at2759"/>
<sequence>MFERKALVVLLLLETIQVAITVDCLCNENYWMYTCERRSHHEVGQCDGGHCIVAQSTILNKTITSYKCGRALIPKDECFSYTTNFGSQERVCYCRGKMCNTNQFLANYFKNLTQAGGKNITSRSVDDKEQERVENKDQDLGQPPHPGLEGTYPVRIDPQPIHEGQDRIQLYKMTNIEISIQDERYLLKWVLALLILCFIILLVLTVLYGCFLIRLYPFLPALRSLTIVEKIQHSKTEDKMDDGPLFIRNVKSPPPPYAKPQSAKSTKSVK</sequence>
<keyword evidence="3" id="KW-0732">Signal</keyword>
<keyword evidence="2" id="KW-1133">Transmembrane helix</keyword>
<comment type="caution">
    <text evidence="4">The sequence shown here is derived from an EMBL/GenBank/DDBJ whole genome shotgun (WGS) entry which is preliminary data.</text>
</comment>
<gene>
    <name evidence="4" type="ORF">L596_013411</name>
</gene>
<evidence type="ECO:0000256" key="1">
    <source>
        <dbReference type="SAM" id="MobiDB-lite"/>
    </source>
</evidence>
<feature type="chain" id="PRO_5020823516" description="Activin types I and II receptor domain-containing protein" evidence="3">
    <location>
        <begin position="22"/>
        <end position="270"/>
    </location>
</feature>
<proteinExistence type="predicted"/>
<dbReference type="AlphaFoldDB" id="A0A4U5P079"/>